<dbReference type="InterPro" id="IPR011545">
    <property type="entry name" value="DEAD/DEAH_box_helicase_dom"/>
</dbReference>
<dbReference type="GO" id="GO:0031573">
    <property type="term" value="P:mitotic intra-S DNA damage checkpoint signaling"/>
    <property type="evidence" value="ECO:0007669"/>
    <property type="project" value="UniProtKB-ARBA"/>
</dbReference>
<feature type="region of interest" description="Disordered" evidence="12">
    <location>
        <begin position="44"/>
        <end position="89"/>
    </location>
</feature>
<dbReference type="FunFam" id="3.40.50.300:FF:000296">
    <property type="entry name" value="ATP-dependent DNA helicase RecQ"/>
    <property type="match status" value="1"/>
</dbReference>
<dbReference type="GO" id="GO:0000729">
    <property type="term" value="P:DNA double-strand break processing"/>
    <property type="evidence" value="ECO:0007669"/>
    <property type="project" value="UniProtKB-ARBA"/>
</dbReference>
<dbReference type="GO" id="GO:0006260">
    <property type="term" value="P:DNA replication"/>
    <property type="evidence" value="ECO:0007669"/>
    <property type="project" value="InterPro"/>
</dbReference>
<dbReference type="PROSITE" id="PS00690">
    <property type="entry name" value="DEAH_ATP_HELICASE"/>
    <property type="match status" value="1"/>
</dbReference>
<organism evidence="16 17">
    <name type="scientific">Dendryphion nanum</name>
    <dbReference type="NCBI Taxonomy" id="256645"/>
    <lineage>
        <taxon>Eukaryota</taxon>
        <taxon>Fungi</taxon>
        <taxon>Dikarya</taxon>
        <taxon>Ascomycota</taxon>
        <taxon>Pezizomycotina</taxon>
        <taxon>Dothideomycetes</taxon>
        <taxon>Pleosporomycetidae</taxon>
        <taxon>Pleosporales</taxon>
        <taxon>Torulaceae</taxon>
        <taxon>Dendryphion</taxon>
    </lineage>
</organism>
<feature type="compositionally biased region" description="Basic and acidic residues" evidence="12">
    <location>
        <begin position="776"/>
        <end position="791"/>
    </location>
</feature>
<evidence type="ECO:0000256" key="8">
    <source>
        <dbReference type="ARBA" id="ARBA00023235"/>
    </source>
</evidence>
<gene>
    <name evidence="16" type="ORF">B0J11DRAFT_574183</name>
</gene>
<feature type="domain" description="Helicase ATP-binding" evidence="14">
    <location>
        <begin position="845"/>
        <end position="1027"/>
    </location>
</feature>
<dbReference type="InterPro" id="IPR004589">
    <property type="entry name" value="DNA_helicase_ATP-dep_RecQ"/>
</dbReference>
<dbReference type="SUPFAM" id="SSF47819">
    <property type="entry name" value="HRDC-like"/>
    <property type="match status" value="1"/>
</dbReference>
<proteinExistence type="inferred from homology"/>
<dbReference type="FunFam" id="3.40.50.300:FF:000340">
    <property type="entry name" value="Bloom syndrome, RecQ helicase"/>
    <property type="match status" value="1"/>
</dbReference>
<keyword evidence="5" id="KW-0347">Helicase</keyword>
<dbReference type="InterPro" id="IPR018982">
    <property type="entry name" value="RQC_domain"/>
</dbReference>
<feature type="domain" description="Helicase C-terminal" evidence="15">
    <location>
        <begin position="1056"/>
        <end position="1200"/>
    </location>
</feature>
<dbReference type="CDD" id="cd18794">
    <property type="entry name" value="SF2_C_RecQ"/>
    <property type="match status" value="1"/>
</dbReference>
<feature type="region of interest" description="Disordered" evidence="12">
    <location>
        <begin position="1626"/>
        <end position="1715"/>
    </location>
</feature>
<evidence type="ECO:0000256" key="2">
    <source>
        <dbReference type="ARBA" id="ARBA00005446"/>
    </source>
</evidence>
<sequence>MPKNNLSEHIKWLLSEKPFIPSADSLPGYDPTTAETFSLFPINPPFEIESTQNDEPVPTNARAVTQPTPPPSSYREINPVDKSNESLNRGDVGTKMARLRVTPGGGKPKLVLAADITDGTPQRARSKKLVRTVEQPDNLRTERNQYHIANITSTRKDVPTRAYIDSFDIESIDLTDDTSHLGSSPQRVKKGKKRKSDEIEEGLRMTISPRPVRTIPATSPVQYDADFPDIDALMRAPDDPPPPYSTIIPESQNTVSVARGVALQYDDNTDPWVNEDEQDTIMQDAIHDKLTTGRKRKSVSHVPCEIVAPPRKIGKQIRSPSPNKIPESPLPMAPRPSNQLMALSRRKARKEILDSEDDGSDEFGDSDQESRFPSHIRSPLQRRTDYPPSQDRTQTPAQRAESPQRLPIRSPSKSVPITSPRKTIRDLALQPNNSQGTTLTRSLPTKTEIGSGSPSLAVAGNPSSSDPAKAQKEHVRRIVENFLNAEGARLPQLHAMASARYTEAMNTLLQNFEEYGQEEHGDTERVNIFQSQKEALKSLVELHDKHRSLSDERMQIRSKVEIDIEILGRTDPDNKTRLNEIFKTLETIHGQIYRTLEKTDMVHYLQEQVSEEKEVDVIIKSTQPAVFAKTRDIPGYSGFTHVPQTQYAKQTQVPKGEIWTPSTRIRFTNEPEIQSAPRPSNLLFDGQASRTSSNRRIAQESKTQRVLNNQQNHCLPGPQDDVSNYSDAFDDDENLFMHNMGTPPLALNEDENFCDDDDEDFLELVNIDDQGFNWKGEKVGSNHESRRKLEEASTNLVRQKKQKSSPRKSQLSLPGMNHPWSKDVKNALIGKFGLKGFRPGQMDAINTTLAGDHCFVLMPTGGGKSLCYQLPSVITSGKTRGVTIVVSPLLSLMEDQVQACRNRFKMQAILINGESTADEKNHILDALRESDPQKFCQLLYVTPEMLNKNQRMINAFKQLHERGKLARIVIDEAHCVSQWGHDFRPDYKALGEVLRQFSGVPVMALTATATQLVQTDVMANLGIKGCKKFSQSFNRPNLTYEVLPKGKNIVASIAALVKANYSKKSGIVYCLARKTCESIAEKLTALGVKSHYYHAGMNSKERSEVQKKWQDNKYHVIVATIAFGMGIDKADVRFVVHHSLPKSLEGYYQETGRAGRDGRRSACYLYYQYADCRTLKKFIEDSDGSREQKQRQYDMLRNVIQFCENKSDCRRAQVLGYFSESFRPEDCNNTCDNCQSDLKFVEKDFTDHAKKAVELVTKLKKESVTLLQCVDAFRGSKGSRLKLLDLGGLFGFGADLERGDVERLFQKMIDDNAIWEESKTNKAGFVTNYIKIGPRCKDYENGKKLKLQVRVTTQRSRAGVDTTKESTRPVYPSTNISSPIRPKSKRPIQQYAYDEDEDDDDAFEELPRSRGKSGNRPITKGSAMGDNDEGTYEGVNKHAPIRQRKEKASKSVARKPLGRPITIDERIAGLNETEKMLLEDFTDGAKSMSRDIVRENRLKRHPFSNTIIREMGLRLPTSKEDLLQIPNIDPEMVQLYGKKFLPLIRNTIEARGYAGADEDEPMDPNHQNVIDLCSSDVDAPHLEYDTDNESVISLEEDGTDEDEELCEVSHHFAPTMIDPRVEEFNRRNSQLESDRQTTVGTSKRGSISKSGSRKKNSFSRRSSMGSSKKPRGIKKKTAPKKSSTRKVSGTGGAQGASGSGSRGGNAWTAIMAMPT</sequence>
<dbReference type="PROSITE" id="PS50967">
    <property type="entry name" value="HRDC"/>
    <property type="match status" value="1"/>
</dbReference>
<evidence type="ECO:0000256" key="11">
    <source>
        <dbReference type="ARBA" id="ARBA00034808"/>
    </source>
</evidence>
<keyword evidence="7" id="KW-0238">DNA-binding</keyword>
<dbReference type="Pfam" id="PF00270">
    <property type="entry name" value="DEAD"/>
    <property type="match status" value="1"/>
</dbReference>
<dbReference type="Pfam" id="PF09382">
    <property type="entry name" value="RQC"/>
    <property type="match status" value="1"/>
</dbReference>
<feature type="compositionally biased region" description="Gly residues" evidence="12">
    <location>
        <begin position="1689"/>
        <end position="1703"/>
    </location>
</feature>
<evidence type="ECO:0000256" key="1">
    <source>
        <dbReference type="ARBA" id="ARBA00004123"/>
    </source>
</evidence>
<dbReference type="PROSITE" id="PS51194">
    <property type="entry name" value="HELICASE_CTER"/>
    <property type="match status" value="1"/>
</dbReference>
<dbReference type="InterPro" id="IPR036388">
    <property type="entry name" value="WH-like_DNA-bd_sf"/>
</dbReference>
<evidence type="ECO:0000256" key="10">
    <source>
        <dbReference type="ARBA" id="ARBA00034617"/>
    </source>
</evidence>
<dbReference type="Gene3D" id="3.40.50.300">
    <property type="entry name" value="P-loop containing nucleotide triphosphate hydrolases"/>
    <property type="match status" value="2"/>
</dbReference>
<dbReference type="Gene3D" id="1.10.10.10">
    <property type="entry name" value="Winged helix-like DNA-binding domain superfamily/Winged helix DNA-binding domain"/>
    <property type="match status" value="1"/>
</dbReference>
<dbReference type="SMART" id="SM00490">
    <property type="entry name" value="HELICc"/>
    <property type="match status" value="1"/>
</dbReference>
<dbReference type="InterPro" id="IPR044876">
    <property type="entry name" value="HRDC_dom_sf"/>
</dbReference>
<dbReference type="Pfam" id="PF16124">
    <property type="entry name" value="RecQ_Zn_bind"/>
    <property type="match status" value="1"/>
</dbReference>
<feature type="compositionally biased region" description="Basic residues" evidence="12">
    <location>
        <begin position="1668"/>
        <end position="1684"/>
    </location>
</feature>
<dbReference type="InterPro" id="IPR002121">
    <property type="entry name" value="HRDC_dom"/>
</dbReference>
<evidence type="ECO:0000259" key="14">
    <source>
        <dbReference type="PROSITE" id="PS51192"/>
    </source>
</evidence>
<dbReference type="Pfam" id="PF00570">
    <property type="entry name" value="HRDC"/>
    <property type="match status" value="1"/>
</dbReference>
<feature type="domain" description="HRDC" evidence="13">
    <location>
        <begin position="1471"/>
        <end position="1554"/>
    </location>
</feature>
<feature type="region of interest" description="Disordered" evidence="12">
    <location>
        <begin position="776"/>
        <end position="817"/>
    </location>
</feature>
<evidence type="ECO:0000256" key="4">
    <source>
        <dbReference type="ARBA" id="ARBA00022801"/>
    </source>
</evidence>
<evidence type="ECO:0000256" key="6">
    <source>
        <dbReference type="ARBA" id="ARBA00022840"/>
    </source>
</evidence>
<dbReference type="PROSITE" id="PS51192">
    <property type="entry name" value="HELICASE_ATP_BIND_1"/>
    <property type="match status" value="1"/>
</dbReference>
<keyword evidence="8" id="KW-0413">Isomerase</keyword>
<name>A0A9P9IY89_9PLEO</name>
<dbReference type="GO" id="GO:0043138">
    <property type="term" value="F:3'-5' DNA helicase activity"/>
    <property type="evidence" value="ECO:0007669"/>
    <property type="project" value="UniProtKB-EC"/>
</dbReference>
<dbReference type="Proteomes" id="UP000700596">
    <property type="component" value="Unassembled WGS sequence"/>
</dbReference>
<dbReference type="InterPro" id="IPR014001">
    <property type="entry name" value="Helicase_ATP-bd"/>
</dbReference>
<accession>A0A9P9IY89</accession>
<dbReference type="GO" id="GO:0000724">
    <property type="term" value="P:double-strand break repair via homologous recombination"/>
    <property type="evidence" value="ECO:0007669"/>
    <property type="project" value="TreeGrafter"/>
</dbReference>
<evidence type="ECO:0000256" key="3">
    <source>
        <dbReference type="ARBA" id="ARBA00022741"/>
    </source>
</evidence>
<dbReference type="OrthoDB" id="10261556at2759"/>
<evidence type="ECO:0000313" key="16">
    <source>
        <dbReference type="EMBL" id="KAH7138182.1"/>
    </source>
</evidence>
<dbReference type="InterPro" id="IPR027417">
    <property type="entry name" value="P-loop_NTPase"/>
</dbReference>
<dbReference type="SUPFAM" id="SSF52540">
    <property type="entry name" value="P-loop containing nucleoside triphosphate hydrolases"/>
    <property type="match status" value="2"/>
</dbReference>
<dbReference type="GO" id="GO:0005524">
    <property type="term" value="F:ATP binding"/>
    <property type="evidence" value="ECO:0007669"/>
    <property type="project" value="UniProtKB-KW"/>
</dbReference>
<dbReference type="InterPro" id="IPR010997">
    <property type="entry name" value="HRDC-like_sf"/>
</dbReference>
<evidence type="ECO:0000259" key="15">
    <source>
        <dbReference type="PROSITE" id="PS51194"/>
    </source>
</evidence>
<feature type="compositionally biased region" description="Polar residues" evidence="12">
    <location>
        <begin position="411"/>
        <end position="421"/>
    </location>
</feature>
<feature type="compositionally biased region" description="Basic residues" evidence="12">
    <location>
        <begin position="1439"/>
        <end position="1453"/>
    </location>
</feature>
<dbReference type="CDD" id="cd17920">
    <property type="entry name" value="DEXHc_RecQ"/>
    <property type="match status" value="1"/>
</dbReference>
<evidence type="ECO:0000256" key="12">
    <source>
        <dbReference type="SAM" id="MobiDB-lite"/>
    </source>
</evidence>
<dbReference type="GO" id="GO:0003677">
    <property type="term" value="F:DNA binding"/>
    <property type="evidence" value="ECO:0007669"/>
    <property type="project" value="UniProtKB-KW"/>
</dbReference>
<feature type="compositionally biased region" description="Polar residues" evidence="12">
    <location>
        <begin position="1627"/>
        <end position="1641"/>
    </location>
</feature>
<dbReference type="InterPro" id="IPR002464">
    <property type="entry name" value="DNA/RNA_helicase_DEAH_CS"/>
</dbReference>
<dbReference type="GO" id="GO:0009378">
    <property type="term" value="F:four-way junction helicase activity"/>
    <property type="evidence" value="ECO:0007669"/>
    <property type="project" value="TreeGrafter"/>
</dbReference>
<dbReference type="GO" id="GO:0005737">
    <property type="term" value="C:cytoplasm"/>
    <property type="evidence" value="ECO:0007669"/>
    <property type="project" value="TreeGrafter"/>
</dbReference>
<reference evidence="16" key="1">
    <citation type="journal article" date="2021" name="Nat. Commun.">
        <title>Genetic determinants of endophytism in the Arabidopsis root mycobiome.</title>
        <authorList>
            <person name="Mesny F."/>
            <person name="Miyauchi S."/>
            <person name="Thiergart T."/>
            <person name="Pickel B."/>
            <person name="Atanasova L."/>
            <person name="Karlsson M."/>
            <person name="Huettel B."/>
            <person name="Barry K.W."/>
            <person name="Haridas S."/>
            <person name="Chen C."/>
            <person name="Bauer D."/>
            <person name="Andreopoulos W."/>
            <person name="Pangilinan J."/>
            <person name="LaButti K."/>
            <person name="Riley R."/>
            <person name="Lipzen A."/>
            <person name="Clum A."/>
            <person name="Drula E."/>
            <person name="Henrissat B."/>
            <person name="Kohler A."/>
            <person name="Grigoriev I.V."/>
            <person name="Martin F.M."/>
            <person name="Hacquard S."/>
        </authorList>
    </citation>
    <scope>NUCLEOTIDE SEQUENCE</scope>
    <source>
        <strain evidence="16">MPI-CAGE-CH-0243</strain>
    </source>
</reference>
<comment type="subcellular location">
    <subcellularLocation>
        <location evidence="1">Nucleus</location>
    </subcellularLocation>
</comment>
<evidence type="ECO:0000256" key="9">
    <source>
        <dbReference type="ARBA" id="ARBA00023242"/>
    </source>
</evidence>
<dbReference type="NCBIfam" id="TIGR00614">
    <property type="entry name" value="recQ_fam"/>
    <property type="match status" value="1"/>
</dbReference>
<evidence type="ECO:0000259" key="13">
    <source>
        <dbReference type="PROSITE" id="PS50967"/>
    </source>
</evidence>
<feature type="compositionally biased region" description="Acidic residues" evidence="12">
    <location>
        <begin position="354"/>
        <end position="367"/>
    </location>
</feature>
<dbReference type="GO" id="GO:0006312">
    <property type="term" value="P:mitotic recombination"/>
    <property type="evidence" value="ECO:0007669"/>
    <property type="project" value="UniProtKB-ARBA"/>
</dbReference>
<dbReference type="Gene3D" id="1.10.150.80">
    <property type="entry name" value="HRDC domain"/>
    <property type="match status" value="1"/>
</dbReference>
<feature type="region of interest" description="Disordered" evidence="12">
    <location>
        <begin position="292"/>
        <end position="471"/>
    </location>
</feature>
<evidence type="ECO:0000313" key="17">
    <source>
        <dbReference type="Proteomes" id="UP000700596"/>
    </source>
</evidence>
<comment type="catalytic activity">
    <reaction evidence="10">
        <text>Couples ATP hydrolysis with the unwinding of duplex DNA by translocating in the 3'-5' direction.</text>
        <dbReference type="EC" id="5.6.2.4"/>
    </reaction>
</comment>
<dbReference type="GO" id="GO:0016787">
    <property type="term" value="F:hydrolase activity"/>
    <property type="evidence" value="ECO:0007669"/>
    <property type="project" value="UniProtKB-KW"/>
</dbReference>
<dbReference type="EMBL" id="JAGMWT010000001">
    <property type="protein sequence ID" value="KAH7138182.1"/>
    <property type="molecule type" value="Genomic_DNA"/>
</dbReference>
<dbReference type="SMART" id="SM00487">
    <property type="entry name" value="DEXDc"/>
    <property type="match status" value="1"/>
</dbReference>
<dbReference type="PANTHER" id="PTHR13710:SF153">
    <property type="entry name" value="RECQ-LIKE DNA HELICASE BLM"/>
    <property type="match status" value="1"/>
</dbReference>
<keyword evidence="6" id="KW-0067">ATP-binding</keyword>
<evidence type="ECO:0000256" key="5">
    <source>
        <dbReference type="ARBA" id="ARBA00022806"/>
    </source>
</evidence>
<evidence type="ECO:0000256" key="7">
    <source>
        <dbReference type="ARBA" id="ARBA00023125"/>
    </source>
</evidence>
<dbReference type="Pfam" id="PF00271">
    <property type="entry name" value="Helicase_C"/>
    <property type="match status" value="1"/>
</dbReference>
<feature type="region of interest" description="Disordered" evidence="12">
    <location>
        <begin position="669"/>
        <end position="703"/>
    </location>
</feature>
<keyword evidence="17" id="KW-1185">Reference proteome</keyword>
<feature type="region of interest" description="Disordered" evidence="12">
    <location>
        <begin position="1353"/>
        <end position="1453"/>
    </location>
</feature>
<keyword evidence="9" id="KW-0539">Nucleus</keyword>
<dbReference type="GO" id="GO:0031422">
    <property type="term" value="C:RecQ family helicase-topoisomerase III complex"/>
    <property type="evidence" value="ECO:0007669"/>
    <property type="project" value="UniProtKB-ARBA"/>
</dbReference>
<dbReference type="PANTHER" id="PTHR13710">
    <property type="entry name" value="DNA HELICASE RECQ FAMILY MEMBER"/>
    <property type="match status" value="1"/>
</dbReference>
<comment type="similarity">
    <text evidence="2">Belongs to the helicase family. RecQ subfamily.</text>
</comment>
<feature type="region of interest" description="Disordered" evidence="12">
    <location>
        <begin position="176"/>
        <end position="198"/>
    </location>
</feature>
<dbReference type="InterPro" id="IPR032284">
    <property type="entry name" value="RecQ_Zn-bd"/>
</dbReference>
<keyword evidence="4" id="KW-0378">Hydrolase</keyword>
<dbReference type="SMART" id="SM00956">
    <property type="entry name" value="RQC"/>
    <property type="match status" value="1"/>
</dbReference>
<keyword evidence="3" id="KW-0547">Nucleotide-binding</keyword>
<protein>
    <recommendedName>
        <fullName evidence="11">DNA 3'-5' helicase</fullName>
        <ecNumber evidence="11">5.6.2.4</ecNumber>
    </recommendedName>
</protein>
<comment type="caution">
    <text evidence="16">The sequence shown here is derived from an EMBL/GenBank/DDBJ whole genome shotgun (WGS) entry which is preliminary data.</text>
</comment>
<dbReference type="GO" id="GO:0005634">
    <property type="term" value="C:nucleus"/>
    <property type="evidence" value="ECO:0007669"/>
    <property type="project" value="UniProtKB-SubCell"/>
</dbReference>
<feature type="compositionally biased region" description="Acidic residues" evidence="12">
    <location>
        <begin position="1393"/>
        <end position="1404"/>
    </location>
</feature>
<dbReference type="InterPro" id="IPR001650">
    <property type="entry name" value="Helicase_C-like"/>
</dbReference>
<dbReference type="EC" id="5.6.2.4" evidence="11"/>
<feature type="compositionally biased region" description="Polar residues" evidence="12">
    <location>
        <begin position="430"/>
        <end position="454"/>
    </location>
</feature>